<dbReference type="AlphaFoldDB" id="A0A8T3YKY9"/>
<organism evidence="2 3">
    <name type="scientific">Candidatus Iainarchaeum sp</name>
    <dbReference type="NCBI Taxonomy" id="3101447"/>
    <lineage>
        <taxon>Archaea</taxon>
        <taxon>Candidatus Iainarchaeota</taxon>
        <taxon>Candidatus Iainarchaeia</taxon>
        <taxon>Candidatus Iainarchaeales</taxon>
        <taxon>Candidatus Iainarchaeaceae</taxon>
        <taxon>Candidatus Iainarchaeum</taxon>
    </lineage>
</organism>
<dbReference type="EMBL" id="JACQPB010000005">
    <property type="protein sequence ID" value="MBI4209976.1"/>
    <property type="molecule type" value="Genomic_DNA"/>
</dbReference>
<comment type="caution">
    <text evidence="2">The sequence shown here is derived from an EMBL/GenBank/DDBJ whole genome shotgun (WGS) entry which is preliminary data.</text>
</comment>
<evidence type="ECO:0000256" key="1">
    <source>
        <dbReference type="SAM" id="Coils"/>
    </source>
</evidence>
<reference evidence="2" key="1">
    <citation type="submission" date="2020-07" db="EMBL/GenBank/DDBJ databases">
        <title>Huge and variable diversity of episymbiotic CPR bacteria and DPANN archaea in groundwater ecosystems.</title>
        <authorList>
            <person name="He C.Y."/>
            <person name="Keren R."/>
            <person name="Whittaker M."/>
            <person name="Farag I.F."/>
            <person name="Doudna J."/>
            <person name="Cate J.H.D."/>
            <person name="Banfield J.F."/>
        </authorList>
    </citation>
    <scope>NUCLEOTIDE SEQUENCE</scope>
    <source>
        <strain evidence="2">NC_groundwater_1296_Ag_S-0.2um_52_80</strain>
    </source>
</reference>
<evidence type="ECO:0000313" key="2">
    <source>
        <dbReference type="EMBL" id="MBI4209976.1"/>
    </source>
</evidence>
<evidence type="ECO:0000313" key="3">
    <source>
        <dbReference type="Proteomes" id="UP000732298"/>
    </source>
</evidence>
<dbReference type="Proteomes" id="UP000732298">
    <property type="component" value="Unassembled WGS sequence"/>
</dbReference>
<gene>
    <name evidence="2" type="ORF">HY544_00520</name>
</gene>
<protein>
    <submittedName>
        <fullName evidence="2">Uncharacterized protein</fullName>
    </submittedName>
</protein>
<sequence length="204" mass="23341">MRRLRPNRSNASKIRRDLAETTSIVDEALASKRQNDRGRSQLMRQLKSETNICPEAILLSYELGLPTRKFLTKRFMRRPIQEQKKIIGEISRKLAQLRVECEIIESQLNNLFEGGIPAGSEHEYANLILAGIQTASEIFEPITKDFLSVFTAQVLQKMSVPNFSERFSARKSSNLFVSWHKVYNSLSLAVSHRNRLLGIAKSKH</sequence>
<name>A0A8T3YKY9_9ARCH</name>
<proteinExistence type="predicted"/>
<feature type="coiled-coil region" evidence="1">
    <location>
        <begin position="80"/>
        <end position="107"/>
    </location>
</feature>
<accession>A0A8T3YKY9</accession>
<keyword evidence="1" id="KW-0175">Coiled coil</keyword>